<dbReference type="Pfam" id="PF11954">
    <property type="entry name" value="DUF3471"/>
    <property type="match status" value="1"/>
</dbReference>
<dbReference type="EMBL" id="MU001498">
    <property type="protein sequence ID" value="KAF2446063.1"/>
    <property type="molecule type" value="Genomic_DNA"/>
</dbReference>
<dbReference type="AlphaFoldDB" id="A0A9P4UE40"/>
<reference evidence="4" key="1">
    <citation type="journal article" date="2020" name="Stud. Mycol.">
        <title>101 Dothideomycetes genomes: a test case for predicting lifestyles and emergence of pathogens.</title>
        <authorList>
            <person name="Haridas S."/>
            <person name="Albert R."/>
            <person name="Binder M."/>
            <person name="Bloem J."/>
            <person name="Labutti K."/>
            <person name="Salamov A."/>
            <person name="Andreopoulos B."/>
            <person name="Baker S."/>
            <person name="Barry K."/>
            <person name="Bills G."/>
            <person name="Bluhm B."/>
            <person name="Cannon C."/>
            <person name="Castanera R."/>
            <person name="Culley D."/>
            <person name="Daum C."/>
            <person name="Ezra D."/>
            <person name="Gonzalez J."/>
            <person name="Henrissat B."/>
            <person name="Kuo A."/>
            <person name="Liang C."/>
            <person name="Lipzen A."/>
            <person name="Lutzoni F."/>
            <person name="Magnuson J."/>
            <person name="Mondo S."/>
            <person name="Nolan M."/>
            <person name="Ohm R."/>
            <person name="Pangilinan J."/>
            <person name="Park H.-J."/>
            <person name="Ramirez L."/>
            <person name="Alfaro M."/>
            <person name="Sun H."/>
            <person name="Tritt A."/>
            <person name="Yoshinaga Y."/>
            <person name="Zwiers L.-H."/>
            <person name="Turgeon B."/>
            <person name="Goodwin S."/>
            <person name="Spatafora J."/>
            <person name="Crous P."/>
            <person name="Grigoriev I."/>
        </authorList>
    </citation>
    <scope>NUCLEOTIDE SEQUENCE</scope>
    <source>
        <strain evidence="4">CBS 690.94</strain>
    </source>
</reference>
<dbReference type="Gene3D" id="3.40.710.10">
    <property type="entry name" value="DD-peptidase/beta-lactamase superfamily"/>
    <property type="match status" value="1"/>
</dbReference>
<evidence type="ECO:0000259" key="3">
    <source>
        <dbReference type="Pfam" id="PF11954"/>
    </source>
</evidence>
<dbReference type="SUPFAM" id="SSF56601">
    <property type="entry name" value="beta-lactamase/transpeptidase-like"/>
    <property type="match status" value="1"/>
</dbReference>
<organism evidence="4 5">
    <name type="scientific">Karstenula rhodostoma CBS 690.94</name>
    <dbReference type="NCBI Taxonomy" id="1392251"/>
    <lineage>
        <taxon>Eukaryota</taxon>
        <taxon>Fungi</taxon>
        <taxon>Dikarya</taxon>
        <taxon>Ascomycota</taxon>
        <taxon>Pezizomycotina</taxon>
        <taxon>Dothideomycetes</taxon>
        <taxon>Pleosporomycetidae</taxon>
        <taxon>Pleosporales</taxon>
        <taxon>Massarineae</taxon>
        <taxon>Didymosphaeriaceae</taxon>
        <taxon>Karstenula</taxon>
    </lineage>
</organism>
<dbReference type="InterPro" id="IPR012338">
    <property type="entry name" value="Beta-lactam/transpept-like"/>
</dbReference>
<evidence type="ECO:0000313" key="4">
    <source>
        <dbReference type="EMBL" id="KAF2446063.1"/>
    </source>
</evidence>
<dbReference type="InterPro" id="IPR050491">
    <property type="entry name" value="AmpC-like"/>
</dbReference>
<keyword evidence="5" id="KW-1185">Reference proteome</keyword>
<dbReference type="InterPro" id="IPR001466">
    <property type="entry name" value="Beta-lactam-related"/>
</dbReference>
<comment type="similarity">
    <text evidence="1">Belongs to the peptidase S12 family.</text>
</comment>
<protein>
    <submittedName>
        <fullName evidence="4">Beta-lactamase/transpeptidase-like protein</fullName>
    </submittedName>
</protein>
<dbReference type="PANTHER" id="PTHR46825">
    <property type="entry name" value="D-ALANYL-D-ALANINE-CARBOXYPEPTIDASE/ENDOPEPTIDASE AMPH"/>
    <property type="match status" value="1"/>
</dbReference>
<dbReference type="PANTHER" id="PTHR46825:SF14">
    <property type="entry name" value="BETA-LACTAMASE-RELATED DOMAIN-CONTAINING PROTEIN"/>
    <property type="match status" value="1"/>
</dbReference>
<feature type="domain" description="Peptidase S12 Pab87-related C-terminal" evidence="3">
    <location>
        <begin position="422"/>
        <end position="524"/>
    </location>
</feature>
<evidence type="ECO:0000259" key="2">
    <source>
        <dbReference type="Pfam" id="PF00144"/>
    </source>
</evidence>
<evidence type="ECO:0000256" key="1">
    <source>
        <dbReference type="ARBA" id="ARBA00038215"/>
    </source>
</evidence>
<proteinExistence type="inferred from homology"/>
<dbReference type="Pfam" id="PF00144">
    <property type="entry name" value="Beta-lactamase"/>
    <property type="match status" value="1"/>
</dbReference>
<evidence type="ECO:0000313" key="5">
    <source>
        <dbReference type="Proteomes" id="UP000799764"/>
    </source>
</evidence>
<dbReference type="InterPro" id="IPR021860">
    <property type="entry name" value="Peptidase_S12_Pab87-rel_C"/>
</dbReference>
<comment type="caution">
    <text evidence="4">The sequence shown here is derived from an EMBL/GenBank/DDBJ whole genome shotgun (WGS) entry which is preliminary data.</text>
</comment>
<name>A0A9P4UE40_9PLEO</name>
<dbReference type="Gene3D" id="2.40.128.600">
    <property type="match status" value="1"/>
</dbReference>
<dbReference type="OrthoDB" id="5946976at2759"/>
<accession>A0A9P4UE40</accession>
<dbReference type="Proteomes" id="UP000799764">
    <property type="component" value="Unassembled WGS sequence"/>
</dbReference>
<sequence>MAEALVSRLRALFPMISEIVRVSGAPGASVGILHHGEVVLTQGFGFYDEKREAPDENTIYYLASLSKTLTASMVATLVERGKLEWTTPVSSVLPHFLHPDQKVQTRATIVDFLSMRSGLAPKNNVWNAEFGQATMGVDAVLPMVNSLEKLFELGEGFKYNNWGYAIADEIITMLSGEFSWGTALQKNIFEPLGMNRTITSNRSNLDNRAEPYQALSNFQPYHLKPRPQFEDGHIMQGAVGVQSSVADLLKYYNALLAAWDDQSQHGTTETSDNPLFQVPTLLQAHVDMFELPTGNENSYALGWARTELPAPLGSIGLNPTYVPEMPIVGKTLPKPKLCLWHQGSNMCALNFVALLPDSRTAVIVLTNGLANNDVADWVGQLLLQSILEDPEPVNYLELAKLSARNSNARWPRIKEDLEKERTPGTTPLPLPAYVGQFHNKVKTFKLEFQLHDSHLQLCFQGNHEFWYSMEHYENDVFTWVLTRDENVLRGRFPVTWRAFYKIRFQRGADQKIDSLIWEHDGAYDAGEVFYRLDDNVEKL</sequence>
<gene>
    <name evidence="4" type="ORF">P171DRAFT_430300</name>
</gene>
<feature type="domain" description="Beta-lactamase-related" evidence="2">
    <location>
        <begin position="23"/>
        <end position="373"/>
    </location>
</feature>